<protein>
    <submittedName>
        <fullName evidence="2">Uncharacterized protein</fullName>
    </submittedName>
</protein>
<proteinExistence type="predicted"/>
<evidence type="ECO:0000313" key="3">
    <source>
        <dbReference type="Proteomes" id="UP000262969"/>
    </source>
</evidence>
<dbReference type="InterPro" id="IPR045620">
    <property type="entry name" value="DUF6442"/>
</dbReference>
<comment type="caution">
    <text evidence="2">The sequence shown here is derived from an EMBL/GenBank/DDBJ whole genome shotgun (WGS) entry which is preliminary data.</text>
</comment>
<dbReference type="EMBL" id="DPVV01000001">
    <property type="protein sequence ID" value="HCL00809.1"/>
    <property type="molecule type" value="Genomic_DNA"/>
</dbReference>
<dbReference type="Proteomes" id="UP000262969">
    <property type="component" value="Unassembled WGS sequence"/>
</dbReference>
<accession>A0A3D2X0Y0</accession>
<evidence type="ECO:0000313" key="2">
    <source>
        <dbReference type="EMBL" id="HCL00809.1"/>
    </source>
</evidence>
<evidence type="ECO:0000256" key="1">
    <source>
        <dbReference type="SAM" id="Phobius"/>
    </source>
</evidence>
<feature type="transmembrane region" description="Helical" evidence="1">
    <location>
        <begin position="80"/>
        <end position="101"/>
    </location>
</feature>
<dbReference type="Pfam" id="PF20040">
    <property type="entry name" value="DUF6442"/>
    <property type="match status" value="1"/>
</dbReference>
<dbReference type="AlphaFoldDB" id="A0A3D2X0Y0"/>
<keyword evidence="1" id="KW-0472">Membrane</keyword>
<keyword evidence="1" id="KW-0812">Transmembrane</keyword>
<organism evidence="2 3">
    <name type="scientific">Lachnoclostridium phytofermentans</name>
    <dbReference type="NCBI Taxonomy" id="66219"/>
    <lineage>
        <taxon>Bacteria</taxon>
        <taxon>Bacillati</taxon>
        <taxon>Bacillota</taxon>
        <taxon>Clostridia</taxon>
        <taxon>Lachnospirales</taxon>
        <taxon>Lachnospiraceae</taxon>
    </lineage>
</organism>
<feature type="transmembrane region" description="Helical" evidence="1">
    <location>
        <begin position="29"/>
        <end position="48"/>
    </location>
</feature>
<reference evidence="2 3" key="1">
    <citation type="journal article" date="2018" name="Nat. Biotechnol.">
        <title>A standardized bacterial taxonomy based on genome phylogeny substantially revises the tree of life.</title>
        <authorList>
            <person name="Parks D.H."/>
            <person name="Chuvochina M."/>
            <person name="Waite D.W."/>
            <person name="Rinke C."/>
            <person name="Skarshewski A."/>
            <person name="Chaumeil P.A."/>
            <person name="Hugenholtz P."/>
        </authorList>
    </citation>
    <scope>NUCLEOTIDE SEQUENCE [LARGE SCALE GENOMIC DNA]</scope>
    <source>
        <strain evidence="2">UBA11728</strain>
    </source>
</reference>
<keyword evidence="1" id="KW-1133">Transmembrane helix</keyword>
<name>A0A3D2X0Y0_9FIRM</name>
<gene>
    <name evidence="2" type="ORF">DHW61_00035</name>
</gene>
<sequence length="105" mass="11865">MKKADILEKSRQSYKDEGLEFAENQGRKIGFVAFVLLFVFLAIFNLFFGETGTFHAISSLFWVFMAAEAYGKYRFVRSKAYLVTAIAGSIASILSVVNYILTTLR</sequence>